<comment type="similarity">
    <text evidence="2">Belongs to the SID1 family.</text>
</comment>
<evidence type="ECO:0000256" key="4">
    <source>
        <dbReference type="ARBA" id="ARBA00022729"/>
    </source>
</evidence>
<dbReference type="Proteomes" id="UP001460270">
    <property type="component" value="Unassembled WGS sequence"/>
</dbReference>
<evidence type="ECO:0000313" key="9">
    <source>
        <dbReference type="Proteomes" id="UP001460270"/>
    </source>
</evidence>
<name>A0AAW0PYI7_9GOBI</name>
<keyword evidence="7" id="KW-0325">Glycoprotein</keyword>
<evidence type="ECO:0000313" key="8">
    <source>
        <dbReference type="EMBL" id="KAK7944406.1"/>
    </source>
</evidence>
<evidence type="ECO:0000256" key="2">
    <source>
        <dbReference type="ARBA" id="ARBA00006618"/>
    </source>
</evidence>
<dbReference type="PANTHER" id="PTHR12185">
    <property type="entry name" value="SID1 TRANSMEMBRANE FAMILY MEMEBER"/>
    <property type="match status" value="1"/>
</dbReference>
<evidence type="ECO:0000256" key="3">
    <source>
        <dbReference type="ARBA" id="ARBA00022692"/>
    </source>
</evidence>
<dbReference type="Pfam" id="PF13965">
    <property type="entry name" value="SID-1_RNA_chan"/>
    <property type="match status" value="1"/>
</dbReference>
<dbReference type="GO" id="GO:0005764">
    <property type="term" value="C:lysosome"/>
    <property type="evidence" value="ECO:0007669"/>
    <property type="project" value="TreeGrafter"/>
</dbReference>
<accession>A0AAW0PYI7</accession>
<sequence length="312" mass="35347">MARVTEGAVTSHKLPLTSTIKKKKNLFVNALVAPVVLRKLYTEAVVEARSVSYKDAEFDVTYTDLVTSSNQIIYKFNRTVTSDTNEGVRLTVDVLSQDLDHPVQRSKRVSVYHIGRTLCFPPLTSASETQTFYVDVSTLSGKSTNYVLRVSRLQSFTYMRIDISRHWVQFDERVVRGAITCAMMRWFETRISGKTDQKLNFEASPSQPQYFKYVFPEGLKTVRVKVRSELKLPCAVLSVQNIQCPVYDSNQNVDFIGKYQTVTKMGAITLKRKHYPSGGVYVVVVVKVMDAACESSEIILTKPLMLQIEPRS</sequence>
<dbReference type="EMBL" id="JBBPFD010000001">
    <property type="protein sequence ID" value="KAK7944406.1"/>
    <property type="molecule type" value="Genomic_DNA"/>
</dbReference>
<keyword evidence="6" id="KW-0472">Membrane</keyword>
<evidence type="ECO:0000256" key="5">
    <source>
        <dbReference type="ARBA" id="ARBA00022989"/>
    </source>
</evidence>
<evidence type="ECO:0000256" key="7">
    <source>
        <dbReference type="ARBA" id="ARBA00023180"/>
    </source>
</evidence>
<reference evidence="9" key="1">
    <citation type="submission" date="2024-04" db="EMBL/GenBank/DDBJ databases">
        <title>Salinicola lusitanus LLJ914,a marine bacterium isolated from the Okinawa Trough.</title>
        <authorList>
            <person name="Li J."/>
        </authorList>
    </citation>
    <scope>NUCLEOTIDE SEQUENCE [LARGE SCALE GENOMIC DNA]</scope>
</reference>
<dbReference type="AlphaFoldDB" id="A0AAW0PYI7"/>
<protein>
    <submittedName>
        <fullName evidence="8">Uncharacterized protein</fullName>
    </submittedName>
</protein>
<dbReference type="GO" id="GO:0005886">
    <property type="term" value="C:plasma membrane"/>
    <property type="evidence" value="ECO:0007669"/>
    <property type="project" value="TreeGrafter"/>
</dbReference>
<evidence type="ECO:0000256" key="1">
    <source>
        <dbReference type="ARBA" id="ARBA00004141"/>
    </source>
</evidence>
<dbReference type="PANTHER" id="PTHR12185:SF16">
    <property type="entry name" value="SID1 TRANSMEMBRANE FAMILY MEMBER 2"/>
    <property type="match status" value="1"/>
</dbReference>
<proteinExistence type="inferred from homology"/>
<dbReference type="GO" id="GO:0051033">
    <property type="term" value="F:RNA transmembrane transporter activity"/>
    <property type="evidence" value="ECO:0007669"/>
    <property type="project" value="TreeGrafter"/>
</dbReference>
<gene>
    <name evidence="8" type="ORF">WMY93_000134</name>
</gene>
<keyword evidence="9" id="KW-1185">Reference proteome</keyword>
<comment type="caution">
    <text evidence="8">The sequence shown here is derived from an EMBL/GenBank/DDBJ whole genome shotgun (WGS) entry which is preliminary data.</text>
</comment>
<keyword evidence="5" id="KW-1133">Transmembrane helix</keyword>
<keyword evidence="4" id="KW-0732">Signal</keyword>
<keyword evidence="3" id="KW-0812">Transmembrane</keyword>
<dbReference type="GO" id="GO:0003725">
    <property type="term" value="F:double-stranded RNA binding"/>
    <property type="evidence" value="ECO:0007669"/>
    <property type="project" value="TreeGrafter"/>
</dbReference>
<comment type="subcellular location">
    <subcellularLocation>
        <location evidence="1">Membrane</location>
        <topology evidence="1">Multi-pass membrane protein</topology>
    </subcellularLocation>
</comment>
<organism evidence="8 9">
    <name type="scientific">Mugilogobius chulae</name>
    <name type="common">yellowstripe goby</name>
    <dbReference type="NCBI Taxonomy" id="88201"/>
    <lineage>
        <taxon>Eukaryota</taxon>
        <taxon>Metazoa</taxon>
        <taxon>Chordata</taxon>
        <taxon>Craniata</taxon>
        <taxon>Vertebrata</taxon>
        <taxon>Euteleostomi</taxon>
        <taxon>Actinopterygii</taxon>
        <taxon>Neopterygii</taxon>
        <taxon>Teleostei</taxon>
        <taxon>Neoteleostei</taxon>
        <taxon>Acanthomorphata</taxon>
        <taxon>Gobiaria</taxon>
        <taxon>Gobiiformes</taxon>
        <taxon>Gobioidei</taxon>
        <taxon>Gobiidae</taxon>
        <taxon>Gobionellinae</taxon>
        <taxon>Mugilogobius</taxon>
    </lineage>
</organism>
<evidence type="ECO:0000256" key="6">
    <source>
        <dbReference type="ARBA" id="ARBA00023136"/>
    </source>
</evidence>
<dbReference type="InterPro" id="IPR025958">
    <property type="entry name" value="SID1_TM_fam"/>
</dbReference>